<keyword evidence="1" id="KW-1133">Transmembrane helix</keyword>
<proteinExistence type="predicted"/>
<feature type="domain" description="DUF58" evidence="2">
    <location>
        <begin position="205"/>
        <end position="397"/>
    </location>
</feature>
<evidence type="ECO:0000313" key="4">
    <source>
        <dbReference type="Proteomes" id="UP000298050"/>
    </source>
</evidence>
<dbReference type="RefSeq" id="WP_135441071.1">
    <property type="nucleotide sequence ID" value="NZ_SRLE01000002.1"/>
</dbReference>
<dbReference type="PANTHER" id="PTHR33608">
    <property type="entry name" value="BLL2464 PROTEIN"/>
    <property type="match status" value="1"/>
</dbReference>
<reference evidence="3 4" key="1">
    <citation type="submission" date="2019-04" db="EMBL/GenBank/DDBJ databases">
        <title>Taxonomy of novel Haliea sp. from mangrove soil of West Coast of India.</title>
        <authorList>
            <person name="Verma A."/>
            <person name="Kumar P."/>
            <person name="Krishnamurthi S."/>
        </authorList>
    </citation>
    <scope>NUCLEOTIDE SEQUENCE [LARGE SCALE GENOMIC DNA]</scope>
    <source>
        <strain evidence="3 4">SAOS-164</strain>
    </source>
</reference>
<sequence length="442" mass="49635">MKPGPAGLRALWWLLGLGLAVAALRLLQWPGAALAGPLWLAAAAGLAGAALVDAWRVLREAPVSCARQLPRSLALGRRNRIGIALANPGGRRVSGLAVDHYPEHLAVHDLPRPFSLPAGGELEFDYQVEPTRRGELHFTATELLIDSPWQLWRRRVQREDNAALRVYPDFFAAGNLREISAEERARMLGIHLQRRRGEGTDFLQLREFREGDILRQVDWKASSRLCKLVSREYQDEHDRDIIFLLDCGRRMHGRDGHLSHFDHALNSILLTAWFALREGDGVGVCTFAGRELWLEPGKHRHGINPLLDGLYDLQATTQGTDFIEATQRLCARRSKRALVILVTNVQAEDAEDLRSATRILGERHAVVLANLRERELEERATAPIEHFEDALAHSVAVDILRERQRVIRQLRETGTWVVDCLPHQLSQSLAGQYLALKRSGAV</sequence>
<evidence type="ECO:0000313" key="3">
    <source>
        <dbReference type="EMBL" id="TGD75819.1"/>
    </source>
</evidence>
<dbReference type="PANTHER" id="PTHR33608:SF3">
    <property type="entry name" value="SLR2013 PROTEIN"/>
    <property type="match status" value="1"/>
</dbReference>
<keyword evidence="1" id="KW-0812">Transmembrane</keyword>
<keyword evidence="1" id="KW-0472">Membrane</keyword>
<protein>
    <submittedName>
        <fullName evidence="3">DUF58 domain-containing protein</fullName>
    </submittedName>
</protein>
<feature type="transmembrane region" description="Helical" evidence="1">
    <location>
        <begin position="38"/>
        <end position="58"/>
    </location>
</feature>
<dbReference type="SUPFAM" id="SSF53300">
    <property type="entry name" value="vWA-like"/>
    <property type="match status" value="1"/>
</dbReference>
<dbReference type="AlphaFoldDB" id="A0A4Z0M8H2"/>
<dbReference type="InterPro" id="IPR002881">
    <property type="entry name" value="DUF58"/>
</dbReference>
<dbReference type="OrthoDB" id="9812729at2"/>
<name>A0A4Z0M8H2_9GAMM</name>
<dbReference type="EMBL" id="SRLE01000002">
    <property type="protein sequence ID" value="TGD75819.1"/>
    <property type="molecule type" value="Genomic_DNA"/>
</dbReference>
<gene>
    <name evidence="3" type="ORF">E4634_02830</name>
</gene>
<evidence type="ECO:0000259" key="2">
    <source>
        <dbReference type="Pfam" id="PF01882"/>
    </source>
</evidence>
<organism evidence="3 4">
    <name type="scientific">Mangrovimicrobium sediminis</name>
    <dbReference type="NCBI Taxonomy" id="2562682"/>
    <lineage>
        <taxon>Bacteria</taxon>
        <taxon>Pseudomonadati</taxon>
        <taxon>Pseudomonadota</taxon>
        <taxon>Gammaproteobacteria</taxon>
        <taxon>Cellvibrionales</taxon>
        <taxon>Halieaceae</taxon>
        <taxon>Mangrovimicrobium</taxon>
    </lineage>
</organism>
<keyword evidence="4" id="KW-1185">Reference proteome</keyword>
<dbReference type="Proteomes" id="UP000298050">
    <property type="component" value="Unassembled WGS sequence"/>
</dbReference>
<comment type="caution">
    <text evidence="3">The sequence shown here is derived from an EMBL/GenBank/DDBJ whole genome shotgun (WGS) entry which is preliminary data.</text>
</comment>
<dbReference type="Pfam" id="PF01882">
    <property type="entry name" value="DUF58"/>
    <property type="match status" value="1"/>
</dbReference>
<accession>A0A4Z0M8H2</accession>
<dbReference type="InterPro" id="IPR036465">
    <property type="entry name" value="vWFA_dom_sf"/>
</dbReference>
<evidence type="ECO:0000256" key="1">
    <source>
        <dbReference type="SAM" id="Phobius"/>
    </source>
</evidence>